<dbReference type="OrthoDB" id="10068428at2759"/>
<feature type="region of interest" description="Disordered" evidence="1">
    <location>
        <begin position="1"/>
        <end position="32"/>
    </location>
</feature>
<evidence type="ECO:0000313" key="2">
    <source>
        <dbReference type="EMBL" id="VDK36683.1"/>
    </source>
</evidence>
<proteinExistence type="predicted"/>
<dbReference type="Proteomes" id="UP000281553">
    <property type="component" value="Unassembled WGS sequence"/>
</dbReference>
<accession>A0A3P6Q375</accession>
<dbReference type="Gene3D" id="2.30.30.140">
    <property type="match status" value="1"/>
</dbReference>
<dbReference type="EMBL" id="UYRU01003938">
    <property type="protein sequence ID" value="VDK36683.1"/>
    <property type="molecule type" value="Genomic_DNA"/>
</dbReference>
<organism evidence="2 3">
    <name type="scientific">Dibothriocephalus latus</name>
    <name type="common">Fish tapeworm</name>
    <name type="synonym">Diphyllobothrium latum</name>
    <dbReference type="NCBI Taxonomy" id="60516"/>
    <lineage>
        <taxon>Eukaryota</taxon>
        <taxon>Metazoa</taxon>
        <taxon>Spiralia</taxon>
        <taxon>Lophotrochozoa</taxon>
        <taxon>Platyhelminthes</taxon>
        <taxon>Cestoda</taxon>
        <taxon>Eucestoda</taxon>
        <taxon>Diphyllobothriidea</taxon>
        <taxon>Diphyllobothriidae</taxon>
        <taxon>Dibothriocephalus</taxon>
    </lineage>
</organism>
<keyword evidence="3" id="KW-1185">Reference proteome</keyword>
<feature type="compositionally biased region" description="Polar residues" evidence="1">
    <location>
        <begin position="15"/>
        <end position="26"/>
    </location>
</feature>
<protein>
    <submittedName>
        <fullName evidence="2">Uncharacterized protein</fullName>
    </submittedName>
</protein>
<reference evidence="2 3" key="1">
    <citation type="submission" date="2018-11" db="EMBL/GenBank/DDBJ databases">
        <authorList>
            <consortium name="Pathogen Informatics"/>
        </authorList>
    </citation>
    <scope>NUCLEOTIDE SEQUENCE [LARGE SCALE GENOMIC DNA]</scope>
</reference>
<sequence length="83" mass="8820">MSTLGSEPTSHGPDTPTSSVTGNSFTLEGGNNPVEKPAPVFLPVGAAVSAKYRGAFCEALIERVELNFRLRVQLKKSKASFQP</sequence>
<evidence type="ECO:0000313" key="3">
    <source>
        <dbReference type="Proteomes" id="UP000281553"/>
    </source>
</evidence>
<gene>
    <name evidence="2" type="ORF">DILT_LOCUS798</name>
</gene>
<name>A0A3P6Q375_DIBLA</name>
<dbReference type="AlphaFoldDB" id="A0A3P6Q375"/>
<evidence type="ECO:0000256" key="1">
    <source>
        <dbReference type="SAM" id="MobiDB-lite"/>
    </source>
</evidence>